<dbReference type="EMBL" id="BGPR01000044">
    <property type="protein sequence ID" value="GBL85664.1"/>
    <property type="molecule type" value="Genomic_DNA"/>
</dbReference>
<evidence type="ECO:0000313" key="2">
    <source>
        <dbReference type="EMBL" id="GBL85664.1"/>
    </source>
</evidence>
<name>A0A4Y2B3N8_ARAVE</name>
<sequence>MEKKKTGEEERERSQITSTTPKPNSQDSHFVSGGELGIWGKVVNPFLIACDDPEKKVRDEDVRQPVKNFLRSLGTDFYQDDFLKVSSRNDKCMSAGGEYVEK</sequence>
<reference evidence="2 3" key="1">
    <citation type="journal article" date="2019" name="Sci. Rep.">
        <title>Orb-weaving spider Araneus ventricosus genome elucidates the spidroin gene catalogue.</title>
        <authorList>
            <person name="Kono N."/>
            <person name="Nakamura H."/>
            <person name="Ohtoshi R."/>
            <person name="Moran D.A.P."/>
            <person name="Shinohara A."/>
            <person name="Yoshida Y."/>
            <person name="Fujiwara M."/>
            <person name="Mori M."/>
            <person name="Tomita M."/>
            <person name="Arakawa K."/>
        </authorList>
    </citation>
    <scope>NUCLEOTIDE SEQUENCE [LARGE SCALE GENOMIC DNA]</scope>
</reference>
<dbReference type="Proteomes" id="UP000499080">
    <property type="component" value="Unassembled WGS sequence"/>
</dbReference>
<keyword evidence="3" id="KW-1185">Reference proteome</keyword>
<feature type="region of interest" description="Disordered" evidence="1">
    <location>
        <begin position="1"/>
        <end position="31"/>
    </location>
</feature>
<feature type="compositionally biased region" description="Polar residues" evidence="1">
    <location>
        <begin position="15"/>
        <end position="29"/>
    </location>
</feature>
<organism evidence="2 3">
    <name type="scientific">Araneus ventricosus</name>
    <name type="common">Orbweaver spider</name>
    <name type="synonym">Epeira ventricosa</name>
    <dbReference type="NCBI Taxonomy" id="182803"/>
    <lineage>
        <taxon>Eukaryota</taxon>
        <taxon>Metazoa</taxon>
        <taxon>Ecdysozoa</taxon>
        <taxon>Arthropoda</taxon>
        <taxon>Chelicerata</taxon>
        <taxon>Arachnida</taxon>
        <taxon>Araneae</taxon>
        <taxon>Araneomorphae</taxon>
        <taxon>Entelegynae</taxon>
        <taxon>Araneoidea</taxon>
        <taxon>Araneidae</taxon>
        <taxon>Araneus</taxon>
    </lineage>
</organism>
<proteinExistence type="predicted"/>
<evidence type="ECO:0000256" key="1">
    <source>
        <dbReference type="SAM" id="MobiDB-lite"/>
    </source>
</evidence>
<protein>
    <submittedName>
        <fullName evidence="2">Uncharacterized protein</fullName>
    </submittedName>
</protein>
<evidence type="ECO:0000313" key="3">
    <source>
        <dbReference type="Proteomes" id="UP000499080"/>
    </source>
</evidence>
<accession>A0A4Y2B3N8</accession>
<feature type="compositionally biased region" description="Basic and acidic residues" evidence="1">
    <location>
        <begin position="1"/>
        <end position="14"/>
    </location>
</feature>
<dbReference type="AlphaFoldDB" id="A0A4Y2B3N8"/>
<dbReference type="OrthoDB" id="616263at2759"/>
<gene>
    <name evidence="2" type="ORF">AVEN_193124_1</name>
</gene>
<comment type="caution">
    <text evidence="2">The sequence shown here is derived from an EMBL/GenBank/DDBJ whole genome shotgun (WGS) entry which is preliminary data.</text>
</comment>